<name>A0ABT7HQT5_9BACT</name>
<dbReference type="NCBIfam" id="NF003818">
    <property type="entry name" value="PRK05409.1"/>
    <property type="match status" value="1"/>
</dbReference>
<dbReference type="InterPro" id="IPR007801">
    <property type="entry name" value="MbnB/TglH/ChrH"/>
</dbReference>
<proteinExistence type="predicted"/>
<dbReference type="EMBL" id="JANURM010000006">
    <property type="protein sequence ID" value="MDL0088983.1"/>
    <property type="molecule type" value="Genomic_DNA"/>
</dbReference>
<keyword evidence="2" id="KW-1185">Reference proteome</keyword>
<dbReference type="Gene3D" id="3.20.20.150">
    <property type="entry name" value="Divalent-metal-dependent TIM barrel enzymes"/>
    <property type="match status" value="1"/>
</dbReference>
<dbReference type="Pfam" id="PF05114">
    <property type="entry name" value="MbnB_TglH_ChrH"/>
    <property type="match status" value="1"/>
</dbReference>
<gene>
    <name evidence="1" type="ORF">NYG85_06295</name>
</gene>
<protein>
    <submittedName>
        <fullName evidence="1">DUF692 domain-containing protein</fullName>
    </submittedName>
</protein>
<dbReference type="Proteomes" id="UP001173801">
    <property type="component" value="Unassembled WGS sequence"/>
</dbReference>
<reference evidence="1" key="1">
    <citation type="submission" date="2022-08" db="EMBL/GenBank/DDBJ databases">
        <authorList>
            <person name="Wang H."/>
        </authorList>
    </citation>
    <scope>NUCLEOTIDE SEQUENCE</scope>
    <source>
        <strain evidence="1">PS10</strain>
    </source>
</reference>
<organism evidence="1 2">
    <name type="scientific">Campylobacter gastrosuis</name>
    <dbReference type="NCBI Taxonomy" id="2974576"/>
    <lineage>
        <taxon>Bacteria</taxon>
        <taxon>Pseudomonadati</taxon>
        <taxon>Campylobacterota</taxon>
        <taxon>Epsilonproteobacteria</taxon>
        <taxon>Campylobacterales</taxon>
        <taxon>Campylobacteraceae</taxon>
        <taxon>Campylobacter</taxon>
    </lineage>
</organism>
<sequence>MELQSKHKISSALSLKNGTKHEFSKMALMSQKSIKPEISMLASRFQSDTKCEISKKASMFQSDIKPEISKKISKSQNSTKRSFLGALSPSTTPKIKCDFSKNHPLYEPQTKCGLGLRAEFLGELVASDFKPDFWEIVPENWLFMPFFHRQNFENIINNSFVVAHGVSLSLGSNTPVDMKFLTQIKRFLNRYEIKHYSDHISFSSLNGHNTHELLPIPLTKNMLQMLCEKVDLVQNFLKRELILENATFYYKMPQEMSESEFINELSTKSGAKILLDVNNIFINSLNHGFNARKFIDEIELKNVAYIHVAGHLDGKIIVDTHGDSVCDDVWDLLNYTLKKRKIPTMIERDNDIPSLNELILEYKKLREIYKNASK</sequence>
<dbReference type="PANTHER" id="PTHR42194:SF1">
    <property type="entry name" value="UPF0276 PROTEIN HI_1600"/>
    <property type="match status" value="1"/>
</dbReference>
<accession>A0ABT7HQT5</accession>
<comment type="caution">
    <text evidence="1">The sequence shown here is derived from an EMBL/GenBank/DDBJ whole genome shotgun (WGS) entry which is preliminary data.</text>
</comment>
<evidence type="ECO:0000313" key="1">
    <source>
        <dbReference type="EMBL" id="MDL0088983.1"/>
    </source>
</evidence>
<dbReference type="RefSeq" id="WP_284937641.1">
    <property type="nucleotide sequence ID" value="NZ_JANURM010000006.1"/>
</dbReference>
<reference evidence="1" key="2">
    <citation type="journal article" date="2023" name="Microorganisms">
        <title>Isolation and Genomic Characteristics of Cat-Borne Campylobacter felis sp. nov. and Sheep-Borne Campylobacter ovis sp. nov.</title>
        <authorList>
            <person name="Wang H."/>
            <person name="Li Y."/>
            <person name="Gu Y."/>
            <person name="Zhou G."/>
            <person name="Chen X."/>
            <person name="Zhang X."/>
            <person name="Shao Z."/>
            <person name="Zhang J."/>
            <person name="Zhang M."/>
        </authorList>
    </citation>
    <scope>NUCLEOTIDE SEQUENCE</scope>
    <source>
        <strain evidence="1">PS10</strain>
    </source>
</reference>
<dbReference type="PANTHER" id="PTHR42194">
    <property type="entry name" value="UPF0276 PROTEIN HI_1600"/>
    <property type="match status" value="1"/>
</dbReference>
<evidence type="ECO:0000313" key="2">
    <source>
        <dbReference type="Proteomes" id="UP001173801"/>
    </source>
</evidence>